<reference evidence="2" key="2">
    <citation type="submission" date="2019-06" db="EMBL/GenBank/DDBJ databases">
        <title>Co-occurence of chitin degradation, pigmentation and bioactivity in marine Pseudoalteromonas.</title>
        <authorList>
            <person name="Sonnenschein E.C."/>
            <person name="Bech P.K."/>
        </authorList>
    </citation>
    <scope>NUCLEOTIDE SEQUENCE [LARGE SCALE GENOMIC DNA]</scope>
    <source>
        <strain evidence="2">S2897</strain>
    </source>
</reference>
<dbReference type="RefSeq" id="WP_138549079.1">
    <property type="nucleotide sequence ID" value="NZ_PNCG01000026.1"/>
</dbReference>
<evidence type="ECO:0000313" key="1">
    <source>
        <dbReference type="EMBL" id="TMP85492.1"/>
    </source>
</evidence>
<organism evidence="1 2">
    <name type="scientific">Pseudoalteromonas ruthenica</name>
    <dbReference type="NCBI Taxonomy" id="151081"/>
    <lineage>
        <taxon>Bacteria</taxon>
        <taxon>Pseudomonadati</taxon>
        <taxon>Pseudomonadota</taxon>
        <taxon>Gammaproteobacteria</taxon>
        <taxon>Alteromonadales</taxon>
        <taxon>Pseudoalteromonadaceae</taxon>
        <taxon>Pseudoalteromonas</taxon>
    </lineage>
</organism>
<dbReference type="EMBL" id="PNCG01000026">
    <property type="protein sequence ID" value="TMP85492.1"/>
    <property type="molecule type" value="Genomic_DNA"/>
</dbReference>
<dbReference type="AlphaFoldDB" id="A0A5S3YZN6"/>
<sequence>MKNNKMLDRYYWRVRTHKLLKRLLKKRKRKKRRLSDTRFILSREVHLDYFAQTVFLPRLTDKIRKKSCLEVKIPSVFSIYDNPKKVLSIIATISRMNERKSIKSLYIDHSKCRSNGLGAEILLASAASCLDKVKSAKGTRFDVRGTYPDDEAISRMINSIGIVKEVNGRPRGLENIPNDKTLVFRKESIPKEVIDPSGGDKKNSVARSFIEYFDRCLDKADRRLSKTGKQRLNEYTGEILDNAGRHSKTNMWHIYLYLDYTNDETLNVHIVVYSLGNTIYENFLEKKDVDEVWKTQLAKYLELHKGKLPESDLVTVMSMQQSVTSNRDSDKSGGLGTVKFIQFFDEVSKECNINSSCHPKMTIISGETQLKFDASMIMKENDKGVLTIPFNQSGELTEEPDKRYVTNLGGHCFPGVLVEINFPIRVDSELMS</sequence>
<accession>A0A5S3YZN6</accession>
<name>A0A5S3YZN6_9GAMM</name>
<comment type="caution">
    <text evidence="1">The sequence shown here is derived from an EMBL/GenBank/DDBJ whole genome shotgun (WGS) entry which is preliminary data.</text>
</comment>
<gene>
    <name evidence="1" type="ORF">CWC05_18295</name>
</gene>
<dbReference type="Proteomes" id="UP000305874">
    <property type="component" value="Unassembled WGS sequence"/>
</dbReference>
<evidence type="ECO:0000313" key="2">
    <source>
        <dbReference type="Proteomes" id="UP000305874"/>
    </source>
</evidence>
<reference evidence="1 2" key="1">
    <citation type="submission" date="2017-12" db="EMBL/GenBank/DDBJ databases">
        <authorList>
            <person name="Paulsen S."/>
            <person name="Gram L.K."/>
        </authorList>
    </citation>
    <scope>NUCLEOTIDE SEQUENCE [LARGE SCALE GENOMIC DNA]</scope>
    <source>
        <strain evidence="1 2">S2897</strain>
    </source>
</reference>
<proteinExistence type="predicted"/>
<protein>
    <submittedName>
        <fullName evidence="1">Uncharacterized protein</fullName>
    </submittedName>
</protein>